<dbReference type="OrthoDB" id="9771580at2"/>
<dbReference type="Gene3D" id="3.30.420.240">
    <property type="match status" value="1"/>
</dbReference>
<dbReference type="STRING" id="1121455.SAMN02745728_01693"/>
<dbReference type="EMBL" id="FRDI01000008">
    <property type="protein sequence ID" value="SHN66796.1"/>
    <property type="molecule type" value="Genomic_DNA"/>
</dbReference>
<dbReference type="Proteomes" id="UP000186469">
    <property type="component" value="Unassembled WGS sequence"/>
</dbReference>
<evidence type="ECO:0000313" key="1">
    <source>
        <dbReference type="EMBL" id="SHN66796.1"/>
    </source>
</evidence>
<name>A0A1M7T7X3_9BACT</name>
<dbReference type="AlphaFoldDB" id="A0A1M7T7X3"/>
<sequence length="508" mass="58722">MMIPFEDKNEAKKHYAKLIKMSEKQNAYLATIAELGKRDLFFLLVYLLKREDCFNDWVFDRCKEVQASPNGHLDLWAREHYKSTIITFALTIQDILNNPEITIGIFSHTRPIAKGFLKQIKAEFEQNELLKACYPDVLYDIPHKEAPQWAEDCGIIVKRKNNPKEATLEAWGLVDGQPTGKHFSLLIYDDVVTRESVSTPEMIAKVTEAWALSLNLGARGGERRYIGTRYHFNDTYKIMLERKAANPRIYPATDNGEANGQPHLLSKADLEQKYREMGAYVFGCQMLQNPTADKTQGFKEEWLKYADVEANHRIKWQGMNIYLLCDPAQSKKQGSDYSVFAVIGLGQDGNYYLVDGVRDRLNLTERTNTLFKLHREYRPLDVGYERYGMQADIEHIKFMQENQGYRFNITELGGAMPKVERIRQLVPIFEQGLFYLPSTLLFIDVEGKARNFTHEFVEEEYKAFPVSSHDDMLDCIARILDPKMCAVFPRLKQGASRQKAKNDFSLWN</sequence>
<keyword evidence="2" id="KW-1185">Reference proteome</keyword>
<organism evidence="1 2">
    <name type="scientific">Desulfovibrio litoralis DSM 11393</name>
    <dbReference type="NCBI Taxonomy" id="1121455"/>
    <lineage>
        <taxon>Bacteria</taxon>
        <taxon>Pseudomonadati</taxon>
        <taxon>Thermodesulfobacteriota</taxon>
        <taxon>Desulfovibrionia</taxon>
        <taxon>Desulfovibrionales</taxon>
        <taxon>Desulfovibrionaceae</taxon>
        <taxon>Desulfovibrio</taxon>
    </lineage>
</organism>
<dbReference type="RefSeq" id="WP_143145526.1">
    <property type="nucleotide sequence ID" value="NZ_FRDI01000008.1"/>
</dbReference>
<gene>
    <name evidence="1" type="ORF">SAMN02745728_01693</name>
</gene>
<proteinExistence type="predicted"/>
<protein>
    <submittedName>
        <fullName evidence="1">Phage uncharacterized protein (Putative large terminase), C-terminal domain-containing protein</fullName>
    </submittedName>
</protein>
<reference evidence="1 2" key="1">
    <citation type="submission" date="2016-12" db="EMBL/GenBank/DDBJ databases">
        <authorList>
            <person name="Song W.-J."/>
            <person name="Kurnit D.M."/>
        </authorList>
    </citation>
    <scope>NUCLEOTIDE SEQUENCE [LARGE SCALE GENOMIC DNA]</scope>
    <source>
        <strain evidence="1 2">DSM 11393</strain>
    </source>
</reference>
<evidence type="ECO:0000313" key="2">
    <source>
        <dbReference type="Proteomes" id="UP000186469"/>
    </source>
</evidence>
<accession>A0A1M7T7X3</accession>